<proteinExistence type="predicted"/>
<dbReference type="PROSITE" id="PS51044">
    <property type="entry name" value="ZF_SP_RING"/>
    <property type="match status" value="1"/>
</dbReference>
<sequence>MERAVEKAKEKPYKYLKLGTGVYFFIVMPVKKSLDLIKEIFKCDGSSVAVDNIQIPVVCPYTLKRITIPCRTFACTHINCFDETAFPRDGIKTKWSCPVCGKAAKDKTDVYVDAYFLGVLEQHLVDCDIQIFPDGRWKAMKDEDNGTENNQSLIIINDSIIDLTNDTLIDLTELDATLDN</sequence>
<dbReference type="GO" id="GO:0006357">
    <property type="term" value="P:regulation of transcription by RNA polymerase II"/>
    <property type="evidence" value="ECO:0007669"/>
    <property type="project" value="TreeGrafter"/>
</dbReference>
<dbReference type="EMBL" id="MRZV01001225">
    <property type="protein sequence ID" value="PIK39571.1"/>
    <property type="molecule type" value="Genomic_DNA"/>
</dbReference>
<keyword evidence="7" id="KW-1185">Reference proteome</keyword>
<keyword evidence="1" id="KW-0479">Metal-binding</keyword>
<keyword evidence="3" id="KW-0862">Zinc</keyword>
<evidence type="ECO:0000313" key="6">
    <source>
        <dbReference type="EMBL" id="PIK39571.1"/>
    </source>
</evidence>
<dbReference type="GO" id="GO:0008270">
    <property type="term" value="F:zinc ion binding"/>
    <property type="evidence" value="ECO:0007669"/>
    <property type="project" value="UniProtKB-KW"/>
</dbReference>
<evidence type="ECO:0000256" key="3">
    <source>
        <dbReference type="ARBA" id="ARBA00022833"/>
    </source>
</evidence>
<evidence type="ECO:0000313" key="7">
    <source>
        <dbReference type="Proteomes" id="UP000230750"/>
    </source>
</evidence>
<feature type="domain" description="SP-RING-type" evidence="5">
    <location>
        <begin position="44"/>
        <end position="125"/>
    </location>
</feature>
<dbReference type="STRING" id="307972.A0A2G8JUY4"/>
<dbReference type="AlphaFoldDB" id="A0A2G8JUY4"/>
<dbReference type="GO" id="GO:0000785">
    <property type="term" value="C:chromatin"/>
    <property type="evidence" value="ECO:0007669"/>
    <property type="project" value="TreeGrafter"/>
</dbReference>
<keyword evidence="6" id="KW-0436">Ligase</keyword>
<keyword evidence="2 4" id="KW-0863">Zinc-finger</keyword>
<dbReference type="PANTHER" id="PTHR10782:SF4">
    <property type="entry name" value="TONALLI, ISOFORM E"/>
    <property type="match status" value="1"/>
</dbReference>
<dbReference type="Pfam" id="PF02891">
    <property type="entry name" value="zf-MIZ"/>
    <property type="match status" value="1"/>
</dbReference>
<gene>
    <name evidence="6" type="ORF">BSL78_23578</name>
</gene>
<evidence type="ECO:0000259" key="5">
    <source>
        <dbReference type="PROSITE" id="PS51044"/>
    </source>
</evidence>
<dbReference type="GO" id="GO:0061665">
    <property type="term" value="F:SUMO ligase activity"/>
    <property type="evidence" value="ECO:0007669"/>
    <property type="project" value="TreeGrafter"/>
</dbReference>
<dbReference type="InterPro" id="IPR004181">
    <property type="entry name" value="Znf_MIZ"/>
</dbReference>
<dbReference type="GO" id="GO:0016925">
    <property type="term" value="P:protein sumoylation"/>
    <property type="evidence" value="ECO:0007669"/>
    <property type="project" value="TreeGrafter"/>
</dbReference>
<dbReference type="PROSITE" id="PS00202">
    <property type="entry name" value="RUBREDOXIN"/>
    <property type="match status" value="1"/>
</dbReference>
<dbReference type="Gene3D" id="3.30.40.10">
    <property type="entry name" value="Zinc/RING finger domain, C3HC4 (zinc finger)"/>
    <property type="match status" value="1"/>
</dbReference>
<evidence type="ECO:0000256" key="4">
    <source>
        <dbReference type="PROSITE-ProRule" id="PRU00452"/>
    </source>
</evidence>
<organism evidence="6 7">
    <name type="scientific">Stichopus japonicus</name>
    <name type="common">Sea cucumber</name>
    <dbReference type="NCBI Taxonomy" id="307972"/>
    <lineage>
        <taxon>Eukaryota</taxon>
        <taxon>Metazoa</taxon>
        <taxon>Echinodermata</taxon>
        <taxon>Eleutherozoa</taxon>
        <taxon>Echinozoa</taxon>
        <taxon>Holothuroidea</taxon>
        <taxon>Aspidochirotacea</taxon>
        <taxon>Aspidochirotida</taxon>
        <taxon>Stichopodidae</taxon>
        <taxon>Apostichopus</taxon>
    </lineage>
</organism>
<evidence type="ECO:0000256" key="1">
    <source>
        <dbReference type="ARBA" id="ARBA00022723"/>
    </source>
</evidence>
<dbReference type="InterPro" id="IPR013083">
    <property type="entry name" value="Znf_RING/FYVE/PHD"/>
</dbReference>
<reference evidence="6 7" key="1">
    <citation type="journal article" date="2017" name="PLoS Biol.">
        <title>The sea cucumber genome provides insights into morphological evolution and visceral regeneration.</title>
        <authorList>
            <person name="Zhang X."/>
            <person name="Sun L."/>
            <person name="Yuan J."/>
            <person name="Sun Y."/>
            <person name="Gao Y."/>
            <person name="Zhang L."/>
            <person name="Li S."/>
            <person name="Dai H."/>
            <person name="Hamel J.F."/>
            <person name="Liu C."/>
            <person name="Yu Y."/>
            <person name="Liu S."/>
            <person name="Lin W."/>
            <person name="Guo K."/>
            <person name="Jin S."/>
            <person name="Xu P."/>
            <person name="Storey K.B."/>
            <person name="Huan P."/>
            <person name="Zhang T."/>
            <person name="Zhou Y."/>
            <person name="Zhang J."/>
            <person name="Lin C."/>
            <person name="Li X."/>
            <person name="Xing L."/>
            <person name="Huo D."/>
            <person name="Sun M."/>
            <person name="Wang L."/>
            <person name="Mercier A."/>
            <person name="Li F."/>
            <person name="Yang H."/>
            <person name="Xiang J."/>
        </authorList>
    </citation>
    <scope>NUCLEOTIDE SEQUENCE [LARGE SCALE GENOMIC DNA]</scope>
    <source>
        <strain evidence="6">Shaxun</strain>
        <tissue evidence="6">Muscle</tissue>
    </source>
</reference>
<dbReference type="GO" id="GO:0003712">
    <property type="term" value="F:transcription coregulator activity"/>
    <property type="evidence" value="ECO:0007669"/>
    <property type="project" value="TreeGrafter"/>
</dbReference>
<dbReference type="Proteomes" id="UP000230750">
    <property type="component" value="Unassembled WGS sequence"/>
</dbReference>
<accession>A0A2G8JUY4</accession>
<dbReference type="PANTHER" id="PTHR10782">
    <property type="entry name" value="ZINC FINGER MIZ DOMAIN-CONTAINING PROTEIN"/>
    <property type="match status" value="1"/>
</dbReference>
<dbReference type="OrthoDB" id="27975at2759"/>
<comment type="caution">
    <text evidence="6">The sequence shown here is derived from an EMBL/GenBank/DDBJ whole genome shotgun (WGS) entry which is preliminary data.</text>
</comment>
<protein>
    <submittedName>
        <fullName evidence="6">Putative E3 SUMO-protein ligase PIAS3</fullName>
    </submittedName>
</protein>
<name>A0A2G8JUY4_STIJA</name>
<dbReference type="GO" id="GO:0016874">
    <property type="term" value="F:ligase activity"/>
    <property type="evidence" value="ECO:0007669"/>
    <property type="project" value="UniProtKB-KW"/>
</dbReference>
<evidence type="ECO:0000256" key="2">
    <source>
        <dbReference type="ARBA" id="ARBA00022771"/>
    </source>
</evidence>
<dbReference type="InterPro" id="IPR018527">
    <property type="entry name" value="Rubredoxin_Fe_BS"/>
</dbReference>